<evidence type="ECO:0000313" key="2">
    <source>
        <dbReference type="Proteomes" id="UP000255024"/>
    </source>
</evidence>
<dbReference type="RefSeq" id="WP_115092399.1">
    <property type="nucleotide sequence ID" value="NZ_CP068107.1"/>
</dbReference>
<sequence>MKYKFEKYDWDGLMMYGVTSEEIILEDLTGYYWTPQIIQQLIDGILSTKDTDKEYKYQTEGDDLYIYSNDYGVQFFDLNTQKKDADLILPHDTFIDFLKDFKAFVEANS</sequence>
<reference evidence="1 2" key="1">
    <citation type="submission" date="2018-06" db="EMBL/GenBank/DDBJ databases">
        <authorList>
            <consortium name="Pathogen Informatics"/>
            <person name="Doyle S."/>
        </authorList>
    </citation>
    <scope>NUCLEOTIDE SEQUENCE [LARGE SCALE GENOMIC DNA]</scope>
    <source>
        <strain evidence="1 2">NCTC11179</strain>
    </source>
</reference>
<organism evidence="1 2">
    <name type="scientific">Myroides odoratus</name>
    <name type="common">Flavobacterium odoratum</name>
    <dbReference type="NCBI Taxonomy" id="256"/>
    <lineage>
        <taxon>Bacteria</taxon>
        <taxon>Pseudomonadati</taxon>
        <taxon>Bacteroidota</taxon>
        <taxon>Flavobacteriia</taxon>
        <taxon>Flavobacteriales</taxon>
        <taxon>Flavobacteriaceae</taxon>
        <taxon>Myroides</taxon>
    </lineage>
</organism>
<proteinExistence type="predicted"/>
<gene>
    <name evidence="1" type="ORF">NCTC11179_03263</name>
</gene>
<dbReference type="AlphaFoldDB" id="A0A378U3N0"/>
<accession>A0A378U3N0</accession>
<dbReference type="EMBL" id="UGQL01000002">
    <property type="protein sequence ID" value="STZ69746.1"/>
    <property type="molecule type" value="Genomic_DNA"/>
</dbReference>
<dbReference type="Proteomes" id="UP000255024">
    <property type="component" value="Unassembled WGS sequence"/>
</dbReference>
<keyword evidence="2" id="KW-1185">Reference proteome</keyword>
<name>A0A378U3N0_MYROD</name>
<evidence type="ECO:0000313" key="1">
    <source>
        <dbReference type="EMBL" id="STZ69746.1"/>
    </source>
</evidence>
<protein>
    <submittedName>
        <fullName evidence="1">Uncharacterized protein</fullName>
    </submittedName>
</protein>